<organism evidence="1 2">
    <name type="scientific">Limosilactobacillus fermentum</name>
    <name type="common">Lactobacillus fermentum</name>
    <dbReference type="NCBI Taxonomy" id="1613"/>
    <lineage>
        <taxon>Bacteria</taxon>
        <taxon>Bacillati</taxon>
        <taxon>Bacillota</taxon>
        <taxon>Bacilli</taxon>
        <taxon>Lactobacillales</taxon>
        <taxon>Lactobacillaceae</taxon>
        <taxon>Limosilactobacillus</taxon>
    </lineage>
</organism>
<dbReference type="InterPro" id="IPR036291">
    <property type="entry name" value="NAD(P)-bd_dom_sf"/>
</dbReference>
<dbReference type="SUPFAM" id="SSF51735">
    <property type="entry name" value="NAD(P)-binding Rossmann-fold domains"/>
    <property type="match status" value="1"/>
</dbReference>
<dbReference type="RefSeq" id="WP_278319327.1">
    <property type="nucleotide sequence ID" value="NZ_CP053314.1"/>
</dbReference>
<evidence type="ECO:0000313" key="1">
    <source>
        <dbReference type="EMBL" id="WFR90092.1"/>
    </source>
</evidence>
<accession>A0AAJ6A2K8</accession>
<dbReference type="AlphaFoldDB" id="A0AAJ6A2K8"/>
<sequence>MTKQHLADYMIAVLGTGAVGRSVAADCKLAGNQVRLFDLPEFAGESLKDLDKTGI</sequence>
<reference evidence="1" key="1">
    <citation type="submission" date="2023-04" db="EMBL/GenBank/DDBJ databases">
        <title>Genomic of Limosilactobacillus fermentum MSJK0025.</title>
        <authorList>
            <person name="Yang S."/>
        </authorList>
    </citation>
    <scope>NUCLEOTIDE SEQUENCE</scope>
    <source>
        <strain evidence="1">MSJK0025</strain>
    </source>
</reference>
<proteinExistence type="predicted"/>
<dbReference type="EMBL" id="CP121468">
    <property type="protein sequence ID" value="WFR90092.1"/>
    <property type="molecule type" value="Genomic_DNA"/>
</dbReference>
<evidence type="ECO:0000313" key="2">
    <source>
        <dbReference type="Proteomes" id="UP001218104"/>
    </source>
</evidence>
<name>A0AAJ6A2K8_LIMFE</name>
<dbReference type="PROSITE" id="PS00065">
    <property type="entry name" value="D_2_HYDROXYACID_DH_1"/>
    <property type="match status" value="1"/>
</dbReference>
<dbReference type="InterPro" id="IPR029752">
    <property type="entry name" value="D-isomer_DH_CS1"/>
</dbReference>
<gene>
    <name evidence="1" type="ORF">P8634_05200</name>
</gene>
<evidence type="ECO:0008006" key="3">
    <source>
        <dbReference type="Google" id="ProtNLM"/>
    </source>
</evidence>
<protein>
    <recommendedName>
        <fullName evidence="3">3-hydroxyacyl-CoA dehydrogenase NAD binding domain-containing protein</fullName>
    </recommendedName>
</protein>
<dbReference type="Proteomes" id="UP001218104">
    <property type="component" value="Chromosome"/>
</dbReference>
<dbReference type="Gene3D" id="3.40.50.720">
    <property type="entry name" value="NAD(P)-binding Rossmann-like Domain"/>
    <property type="match status" value="1"/>
</dbReference>